<dbReference type="Proteomes" id="UP000265566">
    <property type="component" value="Chromosome 4"/>
</dbReference>
<sequence>MRAHKSKSFCTFFVTGISWCRIEPARAGATFMSVSSWRVVCAISIGLDCACVECSKAITSKEEC</sequence>
<gene>
    <name evidence="1" type="ORF">MtrunA17_Chr4g0012401</name>
</gene>
<evidence type="ECO:0000313" key="1">
    <source>
        <dbReference type="EMBL" id="RHN59354.1"/>
    </source>
</evidence>
<dbReference type="AlphaFoldDB" id="A0A396I566"/>
<comment type="caution">
    <text evidence="1">The sequence shown here is derived from an EMBL/GenBank/DDBJ whole genome shotgun (WGS) entry which is preliminary data.</text>
</comment>
<dbReference type="EMBL" id="PSQE01000004">
    <property type="protein sequence ID" value="RHN59354.1"/>
    <property type="molecule type" value="Genomic_DNA"/>
</dbReference>
<name>A0A396I566_MEDTR</name>
<organism evidence="1">
    <name type="scientific">Medicago truncatula</name>
    <name type="common">Barrel medic</name>
    <name type="synonym">Medicago tribuloides</name>
    <dbReference type="NCBI Taxonomy" id="3880"/>
    <lineage>
        <taxon>Eukaryota</taxon>
        <taxon>Viridiplantae</taxon>
        <taxon>Streptophyta</taxon>
        <taxon>Embryophyta</taxon>
        <taxon>Tracheophyta</taxon>
        <taxon>Spermatophyta</taxon>
        <taxon>Magnoliopsida</taxon>
        <taxon>eudicotyledons</taxon>
        <taxon>Gunneridae</taxon>
        <taxon>Pentapetalae</taxon>
        <taxon>rosids</taxon>
        <taxon>fabids</taxon>
        <taxon>Fabales</taxon>
        <taxon>Fabaceae</taxon>
        <taxon>Papilionoideae</taxon>
        <taxon>50 kb inversion clade</taxon>
        <taxon>NPAAA clade</taxon>
        <taxon>Hologalegina</taxon>
        <taxon>IRL clade</taxon>
        <taxon>Trifolieae</taxon>
        <taxon>Medicago</taxon>
    </lineage>
</organism>
<dbReference type="Gramene" id="rna21377">
    <property type="protein sequence ID" value="RHN59354.1"/>
    <property type="gene ID" value="gene21377"/>
</dbReference>
<reference evidence="1" key="1">
    <citation type="journal article" date="2018" name="Nat. Plants">
        <title>Whole-genome landscape of Medicago truncatula symbiotic genes.</title>
        <authorList>
            <person name="Pecrix Y."/>
            <person name="Gamas P."/>
            <person name="Carrere S."/>
        </authorList>
    </citation>
    <scope>NUCLEOTIDE SEQUENCE</scope>
    <source>
        <tissue evidence="1">Leaves</tissue>
    </source>
</reference>
<proteinExistence type="predicted"/>
<accession>A0A396I566</accession>
<protein>
    <submittedName>
        <fullName evidence="1">Uncharacterized protein</fullName>
    </submittedName>
</protein>